<feature type="region of interest" description="Disordered" evidence="3">
    <location>
        <begin position="961"/>
        <end position="1016"/>
    </location>
</feature>
<protein>
    <recommendedName>
        <fullName evidence="4">RCC1-like domain-containing protein</fullName>
    </recommendedName>
</protein>
<dbReference type="Pfam" id="PF25390">
    <property type="entry name" value="WD40_RLD"/>
    <property type="match status" value="1"/>
</dbReference>
<name>A0A9W7BLT1_9STRA</name>
<dbReference type="PANTHER" id="PTHR22872">
    <property type="entry name" value="BTK-BINDING PROTEIN-RELATED"/>
    <property type="match status" value="1"/>
</dbReference>
<keyword evidence="1" id="KW-0677">Repeat</keyword>
<feature type="domain" description="RCC1-like" evidence="4">
    <location>
        <begin position="52"/>
        <end position="360"/>
    </location>
</feature>
<organism evidence="5 6">
    <name type="scientific">Triparma strigata</name>
    <dbReference type="NCBI Taxonomy" id="1606541"/>
    <lineage>
        <taxon>Eukaryota</taxon>
        <taxon>Sar</taxon>
        <taxon>Stramenopiles</taxon>
        <taxon>Ochrophyta</taxon>
        <taxon>Bolidophyceae</taxon>
        <taxon>Parmales</taxon>
        <taxon>Triparmaceae</taxon>
        <taxon>Triparma</taxon>
    </lineage>
</organism>
<dbReference type="PANTHER" id="PTHR22872:SF9">
    <property type="entry name" value="X-LINKED RETINITIS PIGMENTOSA GTPASE REGULATOR"/>
    <property type="match status" value="1"/>
</dbReference>
<proteinExistence type="predicted"/>
<dbReference type="SUPFAM" id="SSF81296">
    <property type="entry name" value="E set domains"/>
    <property type="match status" value="1"/>
</dbReference>
<evidence type="ECO:0000256" key="1">
    <source>
        <dbReference type="ARBA" id="ARBA00022737"/>
    </source>
</evidence>
<dbReference type="PROSITE" id="PS50012">
    <property type="entry name" value="RCC1_3"/>
    <property type="match status" value="6"/>
</dbReference>
<feature type="repeat" description="RCC1" evidence="2">
    <location>
        <begin position="138"/>
        <end position="200"/>
    </location>
</feature>
<sequence>MDVPQCGDLYSWGGDAELPTPNLDFRGTQLGNIAGGYGTTCSIGANLGFLQQNPKHKVLEDLLPANIVDVAFGSDHAIALTAEGKLFSWGSSKWGQVGLGAAPQNPLKPVMIKGGLSDKVVTSISCGSSHSTCLTSAGDVYTWGRGFEGQTGHASKALDDETNDVITSVQLLPKCVSAFVKWPVKVVTCGEKFTVCVLENGEVWSWGEGGSGQLGFGRVTKQAFPRMVMEKCPLTGEKFVGAAAGWGHTIAWTEGGEVWAWGLNAYGQLGLGDTKARYEPCHIGGEEDSEVKYTSVVCGGNYCIGIDSDNIAWSWGSNRSSQLGLGNVGEHQKAPAPIRALRGKKVSLVCATDKISMAYTPSQIYELNPPLGPISGGSKCRLVGGGFWASDNIVVRFIPPATSKKAVTRAAVGTFEEDLETGEQYVICKTPRFAQTGPVTVEVSMTGQAFTDNKQQYTYYPEPTVSRVTPGYVWSGGGELIELDGSNLFNSDRLKVRFKGKSSKGEIVVPGKFKTMVTGQEINEETEEMQDVIRKYIACKAPALEAGVALPWETKISVALNGIDFKSLEGGFIFHDFKIGGVEPRSSPYAGGVEVKIVGDSFFDSGKLIARMRWDHMEPVVAEEEGKEGGEGLDGGDMQAVEQVVWLPVRYGDKNNLYLNVLPLEGGDGSVKSLFDGPEPQWDSEAESLGVKIDLSIDGGESFLEDVVDFTYYREFEWEAVANLGGPMSGGTEMEFGTAVVTKVEASGDAAVRFYTDDGLFEKFSLAECMAVPVEEEERGEDGDECWRLKVVCKTPSFEVIEDDLGKGVGEEKSEEEKEGGGAGDGAEGEGVGEGEGEGEGKEEEKEGGEGEGEEGEEDAPPAKTVALTSKVLVEVAYNGVNFVENCGSFEFYPEPVVKGLSKGVVTKAGVGLAINGSGFFDSDAIKVKFENEGGSVCEVVDAKIVSRNVVSVVVPDLDGNDEGIGDGVGEEKEGEEEEEKKVGGIGGEGEEKEEEKEGGEGEEEEEGAWFGVSVSFNGTEFSGGLGVGFKWEGGKAGELAGGDDDEEED</sequence>
<dbReference type="InterPro" id="IPR009091">
    <property type="entry name" value="RCC1/BLIP-II"/>
</dbReference>
<evidence type="ECO:0000259" key="4">
    <source>
        <dbReference type="Pfam" id="PF25390"/>
    </source>
</evidence>
<evidence type="ECO:0000256" key="3">
    <source>
        <dbReference type="SAM" id="MobiDB-lite"/>
    </source>
</evidence>
<feature type="repeat" description="RCC1" evidence="2">
    <location>
        <begin position="84"/>
        <end position="137"/>
    </location>
</feature>
<dbReference type="InterPro" id="IPR013783">
    <property type="entry name" value="Ig-like_fold"/>
</dbReference>
<reference evidence="6" key="1">
    <citation type="journal article" date="2023" name="Commun. Biol.">
        <title>Genome analysis of Parmales, the sister group of diatoms, reveals the evolutionary specialization of diatoms from phago-mixotrophs to photoautotrophs.</title>
        <authorList>
            <person name="Ban H."/>
            <person name="Sato S."/>
            <person name="Yoshikawa S."/>
            <person name="Yamada K."/>
            <person name="Nakamura Y."/>
            <person name="Ichinomiya M."/>
            <person name="Sato N."/>
            <person name="Blanc-Mathieu R."/>
            <person name="Endo H."/>
            <person name="Kuwata A."/>
            <person name="Ogata H."/>
        </authorList>
    </citation>
    <scope>NUCLEOTIDE SEQUENCE [LARGE SCALE GENOMIC DNA]</scope>
    <source>
        <strain evidence="6">NIES 3701</strain>
    </source>
</reference>
<feature type="repeat" description="RCC1" evidence="2">
    <location>
        <begin position="310"/>
        <end position="362"/>
    </location>
</feature>
<feature type="compositionally biased region" description="Acidic residues" evidence="3">
    <location>
        <begin position="850"/>
        <end position="860"/>
    </location>
</feature>
<dbReference type="Gene3D" id="2.130.10.30">
    <property type="entry name" value="Regulator of chromosome condensation 1/beta-lactamase-inhibitor protein II"/>
    <property type="match status" value="1"/>
</dbReference>
<feature type="region of interest" description="Disordered" evidence="3">
    <location>
        <begin position="1028"/>
        <end position="1050"/>
    </location>
</feature>
<feature type="repeat" description="RCC1" evidence="2">
    <location>
        <begin position="201"/>
        <end position="255"/>
    </location>
</feature>
<feature type="compositionally biased region" description="Basic and acidic residues" evidence="3">
    <location>
        <begin position="839"/>
        <end position="849"/>
    </location>
</feature>
<dbReference type="InterPro" id="IPR058923">
    <property type="entry name" value="RCC1-like_dom"/>
</dbReference>
<dbReference type="InterPro" id="IPR000408">
    <property type="entry name" value="Reg_chr_condens"/>
</dbReference>
<dbReference type="SUPFAM" id="SSF50985">
    <property type="entry name" value="RCC1/BLIP-II"/>
    <property type="match status" value="1"/>
</dbReference>
<comment type="caution">
    <text evidence="5">The sequence shown here is derived from an EMBL/GenBank/DDBJ whole genome shotgun (WGS) entry which is preliminary data.</text>
</comment>
<feature type="compositionally biased region" description="Acidic residues" evidence="3">
    <location>
        <begin position="989"/>
        <end position="1008"/>
    </location>
</feature>
<dbReference type="OrthoDB" id="10256179at2759"/>
<dbReference type="PRINTS" id="PR00633">
    <property type="entry name" value="RCCNDNSATION"/>
</dbReference>
<evidence type="ECO:0000313" key="5">
    <source>
        <dbReference type="EMBL" id="GMH89962.1"/>
    </source>
</evidence>
<dbReference type="Gene3D" id="2.60.40.10">
    <property type="entry name" value="Immunoglobulins"/>
    <property type="match status" value="2"/>
</dbReference>
<dbReference type="CDD" id="cd00102">
    <property type="entry name" value="IPT"/>
    <property type="match status" value="2"/>
</dbReference>
<dbReference type="EMBL" id="BRXY01000364">
    <property type="protein sequence ID" value="GMH89962.1"/>
    <property type="molecule type" value="Genomic_DNA"/>
</dbReference>
<feature type="repeat" description="RCC1" evidence="2">
    <location>
        <begin position="7"/>
        <end position="83"/>
    </location>
</feature>
<feature type="compositionally biased region" description="Acidic residues" evidence="3">
    <location>
        <begin position="827"/>
        <end position="838"/>
    </location>
</feature>
<dbReference type="Proteomes" id="UP001165085">
    <property type="component" value="Unassembled WGS sequence"/>
</dbReference>
<dbReference type="AlphaFoldDB" id="A0A9W7BLT1"/>
<accession>A0A9W7BLT1</accession>
<gene>
    <name evidence="5" type="ORF">TrST_g13452</name>
</gene>
<dbReference type="InterPro" id="IPR051625">
    <property type="entry name" value="Signaling_Regulatory_Domain"/>
</dbReference>
<evidence type="ECO:0000256" key="2">
    <source>
        <dbReference type="PROSITE-ProRule" id="PRU00235"/>
    </source>
</evidence>
<keyword evidence="6" id="KW-1185">Reference proteome</keyword>
<feature type="repeat" description="RCC1" evidence="2">
    <location>
        <begin position="256"/>
        <end position="309"/>
    </location>
</feature>
<dbReference type="InterPro" id="IPR014756">
    <property type="entry name" value="Ig_E-set"/>
</dbReference>
<evidence type="ECO:0000313" key="6">
    <source>
        <dbReference type="Proteomes" id="UP001165085"/>
    </source>
</evidence>
<feature type="compositionally biased region" description="Basic and acidic residues" evidence="3">
    <location>
        <begin position="804"/>
        <end position="820"/>
    </location>
</feature>
<feature type="region of interest" description="Disordered" evidence="3">
    <location>
        <begin position="804"/>
        <end position="864"/>
    </location>
</feature>